<dbReference type="PRINTS" id="PR00603">
    <property type="entry name" value="CYTOCHROMEC1"/>
</dbReference>
<keyword evidence="3 9" id="KW-0349">Heme</keyword>
<keyword evidence="4" id="KW-0812">Transmembrane</keyword>
<dbReference type="Pfam" id="PF02167">
    <property type="entry name" value="Cytochrom_C1"/>
    <property type="match status" value="1"/>
</dbReference>
<dbReference type="PROSITE" id="PS51007">
    <property type="entry name" value="CYTC"/>
    <property type="match status" value="1"/>
</dbReference>
<comment type="subcellular location">
    <subcellularLocation>
        <location evidence="1">Membrane</location>
    </subcellularLocation>
</comment>
<dbReference type="InterPro" id="IPR009056">
    <property type="entry name" value="Cyt_c-like_dom"/>
</dbReference>
<dbReference type="InterPro" id="IPR002326">
    <property type="entry name" value="Cyt_c1"/>
</dbReference>
<keyword evidence="10" id="KW-0732">Signal</keyword>
<evidence type="ECO:0000256" key="4">
    <source>
        <dbReference type="ARBA" id="ARBA00022692"/>
    </source>
</evidence>
<protein>
    <recommendedName>
        <fullName evidence="2">Cytochrome c1</fullName>
    </recommendedName>
</protein>
<dbReference type="Gene3D" id="1.20.5.100">
    <property type="entry name" value="Cytochrome c1, transmembrane anchor, C-terminal"/>
    <property type="match status" value="1"/>
</dbReference>
<accession>A0ABQ6LNZ2</accession>
<organism evidence="12 13">
    <name type="scientific">Paralimibaculum aggregatum</name>
    <dbReference type="NCBI Taxonomy" id="3036245"/>
    <lineage>
        <taxon>Bacteria</taxon>
        <taxon>Pseudomonadati</taxon>
        <taxon>Pseudomonadota</taxon>
        <taxon>Alphaproteobacteria</taxon>
        <taxon>Rhodobacterales</taxon>
        <taxon>Paracoccaceae</taxon>
        <taxon>Paralimibaculum</taxon>
    </lineage>
</organism>
<evidence type="ECO:0000256" key="3">
    <source>
        <dbReference type="ARBA" id="ARBA00022617"/>
    </source>
</evidence>
<dbReference type="InterPro" id="IPR036909">
    <property type="entry name" value="Cyt_c-like_dom_sf"/>
</dbReference>
<dbReference type="SUPFAM" id="SSF46626">
    <property type="entry name" value="Cytochrome c"/>
    <property type="match status" value="1"/>
</dbReference>
<evidence type="ECO:0000256" key="2">
    <source>
        <dbReference type="ARBA" id="ARBA00016165"/>
    </source>
</evidence>
<dbReference type="EMBL" id="BSYI01000011">
    <property type="protein sequence ID" value="GMG82508.1"/>
    <property type="molecule type" value="Genomic_DNA"/>
</dbReference>
<reference evidence="12 13" key="1">
    <citation type="submission" date="2023-04" db="EMBL/GenBank/DDBJ databases">
        <title>Marinoamorphus aggregata gen. nov., sp. Nov., isolate from tissue of brittle star Ophioplocus japonicus.</title>
        <authorList>
            <person name="Kawano K."/>
            <person name="Sawayama S."/>
            <person name="Nakagawa S."/>
        </authorList>
    </citation>
    <scope>NUCLEOTIDE SEQUENCE [LARGE SCALE GENOMIC DNA]</scope>
    <source>
        <strain evidence="12 13">NKW23</strain>
    </source>
</reference>
<evidence type="ECO:0000256" key="1">
    <source>
        <dbReference type="ARBA" id="ARBA00004370"/>
    </source>
</evidence>
<evidence type="ECO:0000313" key="12">
    <source>
        <dbReference type="EMBL" id="GMG82508.1"/>
    </source>
</evidence>
<keyword evidence="5 9" id="KW-0479">Metal-binding</keyword>
<evidence type="ECO:0000313" key="13">
    <source>
        <dbReference type="Proteomes" id="UP001239909"/>
    </source>
</evidence>
<feature type="domain" description="Cytochrome c" evidence="11">
    <location>
        <begin position="48"/>
        <end position="244"/>
    </location>
</feature>
<evidence type="ECO:0000256" key="7">
    <source>
        <dbReference type="ARBA" id="ARBA00023004"/>
    </source>
</evidence>
<sequence>MMIKRILAPLAVVAATGLAGQALAAGEGGHVTDVDFSFEGPFGTYDSMQLQRGFQVFHQVCASCHGLKYLAFRSLGDSTGPAFPDDQVKAIAALYEVADTGPEALPGDTRPGLPSDKFPANTAAGAPDLSLMAKARAGFHGPYGLGINQFLKGTGGAEYIYSLLTGYTGEEHEAAGSILYGNEVFPGGKISMAQPLWGDDVEYTVHGGGDHEGEEGYHGADYTPPEATIEQEAKDVAAFLMWVAEPKLTERKEAGLRNLIWLVILSVLLYFTNKKVWASVKGDH</sequence>
<evidence type="ECO:0000256" key="9">
    <source>
        <dbReference type="PROSITE-ProRule" id="PRU00433"/>
    </source>
</evidence>
<comment type="caution">
    <text evidence="12">The sequence shown here is derived from an EMBL/GenBank/DDBJ whole genome shotgun (WGS) entry which is preliminary data.</text>
</comment>
<keyword evidence="13" id="KW-1185">Reference proteome</keyword>
<evidence type="ECO:0000256" key="10">
    <source>
        <dbReference type="SAM" id="SignalP"/>
    </source>
</evidence>
<gene>
    <name evidence="12" type="primary">petC</name>
    <name evidence="12" type="ORF">LNKW23_17210</name>
</gene>
<feature type="chain" id="PRO_5045513395" description="Cytochrome c1" evidence="10">
    <location>
        <begin position="25"/>
        <end position="284"/>
    </location>
</feature>
<evidence type="ECO:0000256" key="6">
    <source>
        <dbReference type="ARBA" id="ARBA00022989"/>
    </source>
</evidence>
<feature type="signal peptide" evidence="10">
    <location>
        <begin position="1"/>
        <end position="24"/>
    </location>
</feature>
<keyword evidence="8" id="KW-0472">Membrane</keyword>
<keyword evidence="7 9" id="KW-0408">Iron</keyword>
<evidence type="ECO:0000259" key="11">
    <source>
        <dbReference type="PROSITE" id="PS51007"/>
    </source>
</evidence>
<dbReference type="Proteomes" id="UP001239909">
    <property type="component" value="Unassembled WGS sequence"/>
</dbReference>
<evidence type="ECO:0000256" key="5">
    <source>
        <dbReference type="ARBA" id="ARBA00022723"/>
    </source>
</evidence>
<name>A0ABQ6LNZ2_9RHOB</name>
<proteinExistence type="predicted"/>
<keyword evidence="6" id="KW-1133">Transmembrane helix</keyword>
<evidence type="ECO:0000256" key="8">
    <source>
        <dbReference type="ARBA" id="ARBA00023136"/>
    </source>
</evidence>
<dbReference type="Gene3D" id="1.10.760.10">
    <property type="entry name" value="Cytochrome c-like domain"/>
    <property type="match status" value="1"/>
</dbReference>
<dbReference type="PANTHER" id="PTHR10266">
    <property type="entry name" value="CYTOCHROME C1"/>
    <property type="match status" value="1"/>
</dbReference>
<dbReference type="PANTHER" id="PTHR10266:SF3">
    <property type="entry name" value="CYTOCHROME C1, HEME PROTEIN, MITOCHONDRIAL"/>
    <property type="match status" value="1"/>
</dbReference>